<proteinExistence type="predicted"/>
<gene>
    <name evidence="1" type="ORF">MG293_017447</name>
</gene>
<evidence type="ECO:0000313" key="2">
    <source>
        <dbReference type="Proteomes" id="UP001214576"/>
    </source>
</evidence>
<sequence>MATGTPIPALFWTVQSAVGTNDILGPSHLGQLLSKRELVIKSRFPMNSGNIGGYVIQMQICFERLSGFPNLTESDWPLKADFSIELMALHFASESSITFSQALSQGVALPTTTINIIYLGKGPQRAPRLAHVVIVSHRDPSQGEEMTNGRSSKNFLVKLQVFLEKCSHRHISVDLVKASGSYCLLVLRKTLFSQDCIHCGKPERDLVDSELGFPENPLALVWSASRHLCPSLRRALCGHLDRPGTSVPSSLLPERREKGLSELPDSVKHFILELKAAKVD</sequence>
<dbReference type="Proteomes" id="UP001214576">
    <property type="component" value="Unassembled WGS sequence"/>
</dbReference>
<evidence type="ECO:0000313" key="1">
    <source>
        <dbReference type="EMBL" id="KAI4532182.1"/>
    </source>
</evidence>
<keyword evidence="2" id="KW-1185">Reference proteome</keyword>
<name>A0AAD4Y2U0_OVIAM</name>
<dbReference type="AlphaFoldDB" id="A0AAD4Y2U0"/>
<dbReference type="EMBL" id="JAKZEL010000022">
    <property type="protein sequence ID" value="KAI4532182.1"/>
    <property type="molecule type" value="Genomic_DNA"/>
</dbReference>
<reference evidence="1" key="1">
    <citation type="submission" date="2022-03" db="EMBL/GenBank/DDBJ databases">
        <title>Genomic analyses of argali, domestic sheep and their hybrids provide insights into chromosomal evolution, heterosis and genetic basis of agronomic traits.</title>
        <authorList>
            <person name="Li M."/>
        </authorList>
    </citation>
    <scope>NUCLEOTIDE SEQUENCE</scope>
    <source>
        <strain evidence="1">CAU-MHL-2022a</strain>
        <tissue evidence="1">Skin</tissue>
    </source>
</reference>
<accession>A0AAD4Y2U0</accession>
<organism evidence="1 2">
    <name type="scientific">Ovis ammon polii</name>
    <dbReference type="NCBI Taxonomy" id="230172"/>
    <lineage>
        <taxon>Eukaryota</taxon>
        <taxon>Metazoa</taxon>
        <taxon>Chordata</taxon>
        <taxon>Craniata</taxon>
        <taxon>Vertebrata</taxon>
        <taxon>Euteleostomi</taxon>
        <taxon>Mammalia</taxon>
        <taxon>Eutheria</taxon>
        <taxon>Laurasiatheria</taxon>
        <taxon>Artiodactyla</taxon>
        <taxon>Ruminantia</taxon>
        <taxon>Pecora</taxon>
        <taxon>Bovidae</taxon>
        <taxon>Caprinae</taxon>
        <taxon>Ovis</taxon>
    </lineage>
</organism>
<protein>
    <submittedName>
        <fullName evidence="1">Uncharacterized protein</fullName>
    </submittedName>
</protein>
<comment type="caution">
    <text evidence="1">The sequence shown here is derived from an EMBL/GenBank/DDBJ whole genome shotgun (WGS) entry which is preliminary data.</text>
</comment>